<dbReference type="HOGENOM" id="CLU_1174357_0_0_10"/>
<keyword evidence="2" id="KW-1185">Reference proteome</keyword>
<protein>
    <submittedName>
        <fullName evidence="1">Uncharacterized protein</fullName>
    </submittedName>
</protein>
<dbReference type="RefSeq" id="WP_008505099.1">
    <property type="nucleotide sequence ID" value="NZ_CM001403.1"/>
</dbReference>
<dbReference type="EMBL" id="CM001403">
    <property type="protein sequence ID" value="EHQ25379.1"/>
    <property type="molecule type" value="Genomic_DNA"/>
</dbReference>
<dbReference type="STRING" id="714943.Mucpa_1215"/>
<reference evidence="1" key="1">
    <citation type="submission" date="2011-09" db="EMBL/GenBank/DDBJ databases">
        <title>The permanent draft genome of Mucilaginibacter paludis DSM 18603.</title>
        <authorList>
            <consortium name="US DOE Joint Genome Institute (JGI-PGF)"/>
            <person name="Lucas S."/>
            <person name="Han J."/>
            <person name="Lapidus A."/>
            <person name="Bruce D."/>
            <person name="Goodwin L."/>
            <person name="Pitluck S."/>
            <person name="Peters L."/>
            <person name="Kyrpides N."/>
            <person name="Mavromatis K."/>
            <person name="Ivanova N."/>
            <person name="Mikhailova N."/>
            <person name="Held B."/>
            <person name="Detter J.C."/>
            <person name="Tapia R."/>
            <person name="Han C."/>
            <person name="Land M."/>
            <person name="Hauser L."/>
            <person name="Markowitz V."/>
            <person name="Cheng J.-F."/>
            <person name="Hugenholtz P."/>
            <person name="Woyke T."/>
            <person name="Wu D."/>
            <person name="Tindall B."/>
            <person name="Brambilla E."/>
            <person name="Klenk H.-P."/>
            <person name="Eisen J.A."/>
        </authorList>
    </citation>
    <scope>NUCLEOTIDE SEQUENCE [LARGE SCALE GENOMIC DNA]</scope>
    <source>
        <strain evidence="1">DSM 18603</strain>
    </source>
</reference>
<gene>
    <name evidence="1" type="ORF">Mucpa_1215</name>
</gene>
<accession>H1YGJ3</accession>
<dbReference type="AlphaFoldDB" id="H1YGJ3"/>
<dbReference type="OrthoDB" id="892620at2"/>
<dbReference type="Proteomes" id="UP000002774">
    <property type="component" value="Chromosome"/>
</dbReference>
<evidence type="ECO:0000313" key="1">
    <source>
        <dbReference type="EMBL" id="EHQ25379.1"/>
    </source>
</evidence>
<sequence length="236" mass="28008">MAQTNKINDKRLTKRQVLEIIKTEGKFHDEYTKFFEEKYTSGFVQQDKVYELPGERYLYVFDEKELSIGGKGDIFSKDDFNRRVRWHKRVREDYANDRRNSVDHWRFYSKYKNDFIGHIKEHIVSLAKQLGVDGAILDCTYESLDLVTNGCMQYEIEELFNNLYDNLVAYVGEVIRKRVNGTWDTNNIADPYPLIRVHSKRIQYMPINVVWGTLNGLKNIDFRKETANEVRRHAFG</sequence>
<name>H1YGJ3_9SPHI</name>
<proteinExistence type="predicted"/>
<organism evidence="1 2">
    <name type="scientific">Mucilaginibacter paludis DSM 18603</name>
    <dbReference type="NCBI Taxonomy" id="714943"/>
    <lineage>
        <taxon>Bacteria</taxon>
        <taxon>Pseudomonadati</taxon>
        <taxon>Bacteroidota</taxon>
        <taxon>Sphingobacteriia</taxon>
        <taxon>Sphingobacteriales</taxon>
        <taxon>Sphingobacteriaceae</taxon>
        <taxon>Mucilaginibacter</taxon>
    </lineage>
</organism>
<evidence type="ECO:0000313" key="2">
    <source>
        <dbReference type="Proteomes" id="UP000002774"/>
    </source>
</evidence>